<reference evidence="1" key="1">
    <citation type="journal article" date="2023" name="PhytoFront">
        <title>Draft Genome Resources of Seven Strains of Tilletia horrida, Causal Agent of Kernel Smut of Rice.</title>
        <authorList>
            <person name="Khanal S."/>
            <person name="Antony Babu S."/>
            <person name="Zhou X.G."/>
        </authorList>
    </citation>
    <scope>NUCLEOTIDE SEQUENCE</scope>
    <source>
        <strain evidence="1">TX3</strain>
    </source>
</reference>
<accession>A0AAN6G6A5</accession>
<proteinExistence type="predicted"/>
<dbReference type="EMBL" id="JAPDMQ010000536">
    <property type="protein sequence ID" value="KAK0523114.1"/>
    <property type="molecule type" value="Genomic_DNA"/>
</dbReference>
<keyword evidence="2" id="KW-1185">Reference proteome</keyword>
<dbReference type="AlphaFoldDB" id="A0AAN6G6A5"/>
<evidence type="ECO:0000313" key="1">
    <source>
        <dbReference type="EMBL" id="KAK0523114.1"/>
    </source>
</evidence>
<sequence>MMVPPALPSCPLPLPAPPPLSSSSVVPSSNKDKYLDSALGLRFDIFTAWNQRALSTTSTSPSIPTTCDHAIACLERGERPAMLSHTSVEGLLELKRRSAVARREAARRLSISISMAMPDLSSSASSISSSSLDLVLQPLPQPPKRQKRPVWTLLDPAQIPVAWYAAQAELARQQQQHPCARATSTAACMPDALLAIDAHGPRTPRALRVALSQISSTTSVCGCRTSSPRLPLISALVLPTETKAASPHLLPPGQITAAGLPALKLLQRLRTLALANGNGNSNGNSNGNADARPASSLRPLYTATIVQQTHWVAFVIHEWDPRTGATTSALVTAYLVRTQALLCACALQFLEAWLVERLTDAFASVDDEAKRQLDSGCQRDVATGRQ</sequence>
<organism evidence="1 2">
    <name type="scientific">Tilletia horrida</name>
    <dbReference type="NCBI Taxonomy" id="155126"/>
    <lineage>
        <taxon>Eukaryota</taxon>
        <taxon>Fungi</taxon>
        <taxon>Dikarya</taxon>
        <taxon>Basidiomycota</taxon>
        <taxon>Ustilaginomycotina</taxon>
        <taxon>Exobasidiomycetes</taxon>
        <taxon>Tilletiales</taxon>
        <taxon>Tilletiaceae</taxon>
        <taxon>Tilletia</taxon>
    </lineage>
</organism>
<comment type="caution">
    <text evidence="1">The sequence shown here is derived from an EMBL/GenBank/DDBJ whole genome shotgun (WGS) entry which is preliminary data.</text>
</comment>
<dbReference type="Proteomes" id="UP001176521">
    <property type="component" value="Unassembled WGS sequence"/>
</dbReference>
<gene>
    <name evidence="1" type="ORF">OC842_006252</name>
</gene>
<name>A0AAN6G6A5_9BASI</name>
<protein>
    <submittedName>
        <fullName evidence="1">Uncharacterized protein</fullName>
    </submittedName>
</protein>
<evidence type="ECO:0000313" key="2">
    <source>
        <dbReference type="Proteomes" id="UP001176521"/>
    </source>
</evidence>